<protein>
    <submittedName>
        <fullName evidence="2">Sporulation protein YtfJ</fullName>
    </submittedName>
</protein>
<sequence length="164" mass="17607">MNEHPIHDMMVTSMENLKDMIDVNTIIGDPIETPDQSTVILPVSKVGFGYAAGGSEFKGGQSDQGGDQGSDNQSSGPAFPFGGGTGGGVSINPIGFLVVQSDEVKMVHLDQGTHIVEKLIDLAPQAVEKVQSYLQNRSNQSSQQGRRKKQDRKQERNQGPSTPE</sequence>
<dbReference type="OrthoDB" id="9796262at2"/>
<proteinExistence type="predicted"/>
<dbReference type="PANTHER" id="PTHR39162:SF1">
    <property type="entry name" value="SPORULATION PROTEIN YTFJ"/>
    <property type="match status" value="1"/>
</dbReference>
<dbReference type="InterPro" id="IPR014229">
    <property type="entry name" value="Spore_YtfJ"/>
</dbReference>
<feature type="region of interest" description="Disordered" evidence="1">
    <location>
        <begin position="131"/>
        <end position="164"/>
    </location>
</feature>
<feature type="compositionally biased region" description="Low complexity" evidence="1">
    <location>
        <begin position="135"/>
        <end position="144"/>
    </location>
</feature>
<organism evidence="2 3">
    <name type="scientific">Tenuibacillus multivorans</name>
    <dbReference type="NCBI Taxonomy" id="237069"/>
    <lineage>
        <taxon>Bacteria</taxon>
        <taxon>Bacillati</taxon>
        <taxon>Bacillota</taxon>
        <taxon>Bacilli</taxon>
        <taxon>Bacillales</taxon>
        <taxon>Bacillaceae</taxon>
        <taxon>Tenuibacillus</taxon>
    </lineage>
</organism>
<evidence type="ECO:0000313" key="2">
    <source>
        <dbReference type="EMBL" id="SDN25383.1"/>
    </source>
</evidence>
<dbReference type="STRING" id="237069.SAMN05216498_1865"/>
<name>A0A1G9ZXF4_9BACI</name>
<accession>A0A1G9ZXF4</accession>
<keyword evidence="3" id="KW-1185">Reference proteome</keyword>
<gene>
    <name evidence="2" type="ORF">SAMN05216498_1865</name>
</gene>
<feature type="region of interest" description="Disordered" evidence="1">
    <location>
        <begin position="54"/>
        <end position="86"/>
    </location>
</feature>
<dbReference type="PIRSF" id="PIRSF021377">
    <property type="entry name" value="YtfJ"/>
    <property type="match status" value="1"/>
</dbReference>
<dbReference type="RefSeq" id="WP_093856321.1">
    <property type="nucleotide sequence ID" value="NZ_BJVZ01000006.1"/>
</dbReference>
<reference evidence="2 3" key="1">
    <citation type="submission" date="2016-10" db="EMBL/GenBank/DDBJ databases">
        <authorList>
            <person name="de Groot N.N."/>
        </authorList>
    </citation>
    <scope>NUCLEOTIDE SEQUENCE [LARGE SCALE GENOMIC DNA]</scope>
    <source>
        <strain evidence="2 3">CGMCC 1.3442</strain>
    </source>
</reference>
<dbReference type="PANTHER" id="PTHR39162">
    <property type="entry name" value="GLL3345 PROTEIN"/>
    <property type="match status" value="1"/>
</dbReference>
<evidence type="ECO:0000256" key="1">
    <source>
        <dbReference type="SAM" id="MobiDB-lite"/>
    </source>
</evidence>
<dbReference type="EMBL" id="FNIG01000003">
    <property type="protein sequence ID" value="SDN25383.1"/>
    <property type="molecule type" value="Genomic_DNA"/>
</dbReference>
<dbReference type="NCBIfam" id="TIGR02874">
    <property type="entry name" value="spore_ytfJ"/>
    <property type="match status" value="1"/>
</dbReference>
<dbReference type="Pfam" id="PF09579">
    <property type="entry name" value="Spore_YtfJ"/>
    <property type="match status" value="1"/>
</dbReference>
<evidence type="ECO:0000313" key="3">
    <source>
        <dbReference type="Proteomes" id="UP000199334"/>
    </source>
</evidence>
<dbReference type="AlphaFoldDB" id="A0A1G9ZXF4"/>
<dbReference type="Proteomes" id="UP000199334">
    <property type="component" value="Unassembled WGS sequence"/>
</dbReference>
<feature type="compositionally biased region" description="Low complexity" evidence="1">
    <location>
        <begin position="69"/>
        <end position="80"/>
    </location>
</feature>